<dbReference type="PANTHER" id="PTHR30537">
    <property type="entry name" value="HTH-TYPE TRANSCRIPTIONAL REGULATOR"/>
    <property type="match status" value="1"/>
</dbReference>
<evidence type="ECO:0000259" key="5">
    <source>
        <dbReference type="PROSITE" id="PS50931"/>
    </source>
</evidence>
<accession>A0ABM5V2U4</accession>
<evidence type="ECO:0000256" key="2">
    <source>
        <dbReference type="ARBA" id="ARBA00023015"/>
    </source>
</evidence>
<dbReference type="PANTHER" id="PTHR30537:SF5">
    <property type="entry name" value="HTH-TYPE TRANSCRIPTIONAL ACTIVATOR TTDR-RELATED"/>
    <property type="match status" value="1"/>
</dbReference>
<dbReference type="InterPro" id="IPR036388">
    <property type="entry name" value="WH-like_DNA-bd_sf"/>
</dbReference>
<keyword evidence="7" id="KW-1185">Reference proteome</keyword>
<dbReference type="EMBL" id="CP011409">
    <property type="protein sequence ID" value="AKZ63915.1"/>
    <property type="molecule type" value="Genomic_DNA"/>
</dbReference>
<dbReference type="InterPro" id="IPR058163">
    <property type="entry name" value="LysR-type_TF_proteobact-type"/>
</dbReference>
<evidence type="ECO:0000256" key="4">
    <source>
        <dbReference type="ARBA" id="ARBA00023163"/>
    </source>
</evidence>
<dbReference type="SUPFAM" id="SSF53850">
    <property type="entry name" value="Periplasmic binding protein-like II"/>
    <property type="match status" value="1"/>
</dbReference>
<feature type="domain" description="HTH lysR-type" evidence="5">
    <location>
        <begin position="16"/>
        <end position="73"/>
    </location>
</feature>
<organism evidence="6 7">
    <name type="scientific">Herbaspirillum hiltneri N3</name>
    <dbReference type="NCBI Taxonomy" id="1262470"/>
    <lineage>
        <taxon>Bacteria</taxon>
        <taxon>Pseudomonadati</taxon>
        <taxon>Pseudomonadota</taxon>
        <taxon>Betaproteobacteria</taxon>
        <taxon>Burkholderiales</taxon>
        <taxon>Oxalobacteraceae</taxon>
        <taxon>Herbaspirillum</taxon>
    </lineage>
</organism>
<dbReference type="InterPro" id="IPR000847">
    <property type="entry name" value="LysR_HTH_N"/>
</dbReference>
<dbReference type="SUPFAM" id="SSF46785">
    <property type="entry name" value="Winged helix' DNA-binding domain"/>
    <property type="match status" value="1"/>
</dbReference>
<comment type="similarity">
    <text evidence="1">Belongs to the LysR transcriptional regulatory family.</text>
</comment>
<keyword evidence="4" id="KW-0804">Transcription</keyword>
<sequence length="319" mass="35613">MQSSALQPATRENKLNRIEQLRIFCMAAESANFREAAVRMGISPQVVTRAVKELEAAFGELLFHRNTRQVRITAFGERLMHRARLSINALDDLFLDNNHRNDDALSGTVRITAPSTLAHTYLVPVLNQIALRHPDITLDLRLSEIITDAVDDKIDIGIRIGFLRDSRYVARSVAKVAFFVCASPELIARHGAPTTLDELVQRPMSAMVDRNTGRLWPWYFAQGQQLGPRLPAFVTDDPQVERRAVLDGIAFGQLGAFMAMPHLRDGSLVTVLQDLAPAPWDLYVYRPQRGPVPARVRLVFDALVETLSASDDFPLAPPT</sequence>
<keyword evidence="3" id="KW-0238">DNA-binding</keyword>
<dbReference type="PROSITE" id="PS50931">
    <property type="entry name" value="HTH_LYSR"/>
    <property type="match status" value="1"/>
</dbReference>
<dbReference type="Pfam" id="PF00126">
    <property type="entry name" value="HTH_1"/>
    <property type="match status" value="1"/>
</dbReference>
<evidence type="ECO:0000256" key="3">
    <source>
        <dbReference type="ARBA" id="ARBA00023125"/>
    </source>
</evidence>
<dbReference type="CDD" id="cd08422">
    <property type="entry name" value="PBP2_CrgA_like"/>
    <property type="match status" value="1"/>
</dbReference>
<evidence type="ECO:0000313" key="7">
    <source>
        <dbReference type="Proteomes" id="UP000063429"/>
    </source>
</evidence>
<dbReference type="Gene3D" id="3.40.190.290">
    <property type="match status" value="1"/>
</dbReference>
<dbReference type="Proteomes" id="UP000063429">
    <property type="component" value="Chromosome"/>
</dbReference>
<keyword evidence="2" id="KW-0805">Transcription regulation</keyword>
<dbReference type="InterPro" id="IPR036390">
    <property type="entry name" value="WH_DNA-bd_sf"/>
</dbReference>
<reference evidence="7" key="1">
    <citation type="journal article" date="2015" name="Genome Announc.">
        <title>Complete Genome Sequence of Herbaspirillum hiltneri N3 (DSM 17495), Isolated from Surface-Sterilized Wheat Roots.</title>
        <authorList>
            <person name="Guizelini D."/>
            <person name="Saizaki P.M."/>
            <person name="Coimbra N.A."/>
            <person name="Weiss V.A."/>
            <person name="Faoro H."/>
            <person name="Sfeir M.Z."/>
            <person name="Baura V.A."/>
            <person name="Monteiro R.A."/>
            <person name="Chubatsu L.S."/>
            <person name="Souza E.M."/>
            <person name="Cruz L.M."/>
            <person name="Pedrosa F.O."/>
            <person name="Raittz R.T."/>
            <person name="Marchaukoski J.N."/>
            <person name="Steffens M.B."/>
        </authorList>
    </citation>
    <scope>NUCLEOTIDE SEQUENCE [LARGE SCALE GENOMIC DNA]</scope>
    <source>
        <strain evidence="7">N3</strain>
    </source>
</reference>
<name>A0ABM5V2U4_9BURK</name>
<protein>
    <submittedName>
        <fullName evidence="6">LysR family transcriptional regulator</fullName>
    </submittedName>
</protein>
<gene>
    <name evidence="6" type="ORF">F506_15720</name>
</gene>
<proteinExistence type="inferred from homology"/>
<dbReference type="Pfam" id="PF03466">
    <property type="entry name" value="LysR_substrate"/>
    <property type="match status" value="1"/>
</dbReference>
<evidence type="ECO:0000256" key="1">
    <source>
        <dbReference type="ARBA" id="ARBA00009437"/>
    </source>
</evidence>
<dbReference type="Gene3D" id="1.10.10.10">
    <property type="entry name" value="Winged helix-like DNA-binding domain superfamily/Winged helix DNA-binding domain"/>
    <property type="match status" value="1"/>
</dbReference>
<dbReference type="InterPro" id="IPR005119">
    <property type="entry name" value="LysR_subst-bd"/>
</dbReference>
<evidence type="ECO:0000313" key="6">
    <source>
        <dbReference type="EMBL" id="AKZ63915.1"/>
    </source>
</evidence>